<sequence>MTQTSINYRRGYTRDYVVYVNRDSQYSSCNCVEFDYGAYDVLIDFAKREPNHLTFEQSFLLALGLFQRSSALEIVLVCCL</sequence>
<dbReference type="EnsemblPlants" id="MELO3C034291.2.1">
    <property type="protein sequence ID" value="MELO3C034291.2.1"/>
    <property type="gene ID" value="MELO3C034291.2"/>
</dbReference>
<dbReference type="Gramene" id="MELO3C034291.2.1">
    <property type="protein sequence ID" value="MELO3C034291.2.1"/>
    <property type="gene ID" value="MELO3C034291.2"/>
</dbReference>
<organism evidence="1">
    <name type="scientific">Cucumis melo</name>
    <name type="common">Muskmelon</name>
    <dbReference type="NCBI Taxonomy" id="3656"/>
    <lineage>
        <taxon>Eukaryota</taxon>
        <taxon>Viridiplantae</taxon>
        <taxon>Streptophyta</taxon>
        <taxon>Embryophyta</taxon>
        <taxon>Tracheophyta</taxon>
        <taxon>Spermatophyta</taxon>
        <taxon>Magnoliopsida</taxon>
        <taxon>eudicotyledons</taxon>
        <taxon>Gunneridae</taxon>
        <taxon>Pentapetalae</taxon>
        <taxon>rosids</taxon>
        <taxon>fabids</taxon>
        <taxon>Cucurbitales</taxon>
        <taxon>Cucurbitaceae</taxon>
        <taxon>Benincaseae</taxon>
        <taxon>Cucumis</taxon>
    </lineage>
</organism>
<evidence type="ECO:0000313" key="1">
    <source>
        <dbReference type="EnsemblPlants" id="MELO3C034291.2.1"/>
    </source>
</evidence>
<proteinExistence type="predicted"/>
<reference evidence="1" key="1">
    <citation type="submission" date="2023-03" db="UniProtKB">
        <authorList>
            <consortium name="EnsemblPlants"/>
        </authorList>
    </citation>
    <scope>IDENTIFICATION</scope>
</reference>
<dbReference type="AlphaFoldDB" id="A0A9I9EII7"/>
<name>A0A9I9EII7_CUCME</name>
<accession>A0A9I9EII7</accession>
<protein>
    <submittedName>
        <fullName evidence="1">Uncharacterized protein</fullName>
    </submittedName>
</protein>